<reference evidence="6 7" key="1">
    <citation type="submission" date="2019-12" db="EMBL/GenBank/DDBJ databases">
        <authorList>
            <person name="Alioto T."/>
            <person name="Alioto T."/>
            <person name="Gomez Garrido J."/>
        </authorList>
    </citation>
    <scope>NUCLEOTIDE SEQUENCE [LARGE SCALE GENOMIC DNA]</scope>
</reference>
<evidence type="ECO:0000256" key="1">
    <source>
        <dbReference type="ARBA" id="ARBA00022723"/>
    </source>
</evidence>
<dbReference type="GO" id="GO:0005770">
    <property type="term" value="C:late endosome"/>
    <property type="evidence" value="ECO:0007669"/>
    <property type="project" value="TreeGrafter"/>
</dbReference>
<organism evidence="6 7">
    <name type="scientific">Olea europaea subsp. europaea</name>
    <dbReference type="NCBI Taxonomy" id="158383"/>
    <lineage>
        <taxon>Eukaryota</taxon>
        <taxon>Viridiplantae</taxon>
        <taxon>Streptophyta</taxon>
        <taxon>Embryophyta</taxon>
        <taxon>Tracheophyta</taxon>
        <taxon>Spermatophyta</taxon>
        <taxon>Magnoliopsida</taxon>
        <taxon>eudicotyledons</taxon>
        <taxon>Gunneridae</taxon>
        <taxon>Pentapetalae</taxon>
        <taxon>asterids</taxon>
        <taxon>lamiids</taxon>
        <taxon>Lamiales</taxon>
        <taxon>Oleaceae</taxon>
        <taxon>Oleeae</taxon>
        <taxon>Olea</taxon>
    </lineage>
</organism>
<evidence type="ECO:0000259" key="5">
    <source>
        <dbReference type="PROSITE" id="PS50089"/>
    </source>
</evidence>
<dbReference type="InterPro" id="IPR001841">
    <property type="entry name" value="Znf_RING"/>
</dbReference>
<dbReference type="OrthoDB" id="1609360at2759"/>
<dbReference type="EMBL" id="CACTIH010004209">
    <property type="protein sequence ID" value="CAA2990136.1"/>
    <property type="molecule type" value="Genomic_DNA"/>
</dbReference>
<dbReference type="GO" id="GO:0034058">
    <property type="term" value="P:endosomal vesicle fusion"/>
    <property type="evidence" value="ECO:0007669"/>
    <property type="project" value="TreeGrafter"/>
</dbReference>
<dbReference type="PROSITE" id="PS50089">
    <property type="entry name" value="ZF_RING_2"/>
    <property type="match status" value="1"/>
</dbReference>
<keyword evidence="1" id="KW-0479">Metal-binding</keyword>
<keyword evidence="2 4" id="KW-0863">Zinc-finger</keyword>
<dbReference type="InterPro" id="IPR011011">
    <property type="entry name" value="Znf_FYVE_PHD"/>
</dbReference>
<dbReference type="AlphaFoldDB" id="A0A8S0SFC8"/>
<dbReference type="InterPro" id="IPR045111">
    <property type="entry name" value="Vps41/Vps8"/>
</dbReference>
<dbReference type="Gramene" id="OE9A041713T1">
    <property type="protein sequence ID" value="OE9A041713C1"/>
    <property type="gene ID" value="OE9A041713"/>
</dbReference>
<dbReference type="SUPFAM" id="SSF57903">
    <property type="entry name" value="FYVE/PHD zinc finger"/>
    <property type="match status" value="1"/>
</dbReference>
<evidence type="ECO:0000256" key="4">
    <source>
        <dbReference type="PROSITE-ProRule" id="PRU00175"/>
    </source>
</evidence>
<evidence type="ECO:0000313" key="7">
    <source>
        <dbReference type="Proteomes" id="UP000594638"/>
    </source>
</evidence>
<dbReference type="PANTHER" id="PTHR12616:SF8">
    <property type="entry name" value="VACUOLAR PROTEIN SORTING-ASSOCIATED PROTEIN 8 HOMOLOG"/>
    <property type="match status" value="1"/>
</dbReference>
<keyword evidence="3" id="KW-0862">Zinc</keyword>
<name>A0A8S0SFC8_OLEEU</name>
<feature type="domain" description="RING-type" evidence="5">
    <location>
        <begin position="33"/>
        <end position="81"/>
    </location>
</feature>
<dbReference type="PANTHER" id="PTHR12616">
    <property type="entry name" value="VACUOLAR PROTEIN SORTING VPS41"/>
    <property type="match status" value="1"/>
</dbReference>
<evidence type="ECO:0000313" key="6">
    <source>
        <dbReference type="EMBL" id="CAA2990136.1"/>
    </source>
</evidence>
<sequence length="127" mass="13784">DTAKSFIEDDTYYTLSLLIKGASHGYFPWSTVCCVCNGLLAKSPDDSGIQIFSCGHAIHLHCELLEDGASVRGSSTGCPICMPRKKAQKSSSISLFAQNGLVSKSSSRSQQPHGWDTSFASTRLRFF</sequence>
<gene>
    <name evidence="6" type="ORF">OLEA9_A041713</name>
</gene>
<proteinExistence type="predicted"/>
<dbReference type="GO" id="GO:0008270">
    <property type="term" value="F:zinc ion binding"/>
    <property type="evidence" value="ECO:0007669"/>
    <property type="project" value="UniProtKB-KW"/>
</dbReference>
<keyword evidence="7" id="KW-1185">Reference proteome</keyword>
<dbReference type="Proteomes" id="UP000594638">
    <property type="component" value="Unassembled WGS sequence"/>
</dbReference>
<comment type="caution">
    <text evidence="6">The sequence shown here is derived from an EMBL/GenBank/DDBJ whole genome shotgun (WGS) entry which is preliminary data.</text>
</comment>
<dbReference type="GO" id="GO:0030897">
    <property type="term" value="C:HOPS complex"/>
    <property type="evidence" value="ECO:0007669"/>
    <property type="project" value="TreeGrafter"/>
</dbReference>
<feature type="non-terminal residue" evidence="6">
    <location>
        <position position="1"/>
    </location>
</feature>
<dbReference type="GO" id="GO:0006623">
    <property type="term" value="P:protein targeting to vacuole"/>
    <property type="evidence" value="ECO:0007669"/>
    <property type="project" value="InterPro"/>
</dbReference>
<accession>A0A8S0SFC8</accession>
<protein>
    <submittedName>
        <fullName evidence="6">Vacuolar sorting-associated 8 homolog isoform X1</fullName>
    </submittedName>
</protein>
<evidence type="ECO:0000256" key="2">
    <source>
        <dbReference type="ARBA" id="ARBA00022771"/>
    </source>
</evidence>
<evidence type="ECO:0000256" key="3">
    <source>
        <dbReference type="ARBA" id="ARBA00022833"/>
    </source>
</evidence>